<reference evidence="3" key="1">
    <citation type="journal article" date="2021" name="Nat. Commun.">
        <title>Genetic determinants of endophytism in the Arabidopsis root mycobiome.</title>
        <authorList>
            <person name="Mesny F."/>
            <person name="Miyauchi S."/>
            <person name="Thiergart T."/>
            <person name="Pickel B."/>
            <person name="Atanasova L."/>
            <person name="Karlsson M."/>
            <person name="Huettel B."/>
            <person name="Barry K.W."/>
            <person name="Haridas S."/>
            <person name="Chen C."/>
            <person name="Bauer D."/>
            <person name="Andreopoulos W."/>
            <person name="Pangilinan J."/>
            <person name="LaButti K."/>
            <person name="Riley R."/>
            <person name="Lipzen A."/>
            <person name="Clum A."/>
            <person name="Drula E."/>
            <person name="Henrissat B."/>
            <person name="Kohler A."/>
            <person name="Grigoriev I.V."/>
            <person name="Martin F.M."/>
            <person name="Hacquard S."/>
        </authorList>
    </citation>
    <scope>NUCLEOTIDE SEQUENCE</scope>
    <source>
        <strain evidence="3">MPI-CAGE-CH-0243</strain>
    </source>
</reference>
<organism evidence="3 4">
    <name type="scientific">Dendryphion nanum</name>
    <dbReference type="NCBI Taxonomy" id="256645"/>
    <lineage>
        <taxon>Eukaryota</taxon>
        <taxon>Fungi</taxon>
        <taxon>Dikarya</taxon>
        <taxon>Ascomycota</taxon>
        <taxon>Pezizomycotina</taxon>
        <taxon>Dothideomycetes</taxon>
        <taxon>Pleosporomycetidae</taxon>
        <taxon>Pleosporales</taxon>
        <taxon>Torulaceae</taxon>
        <taxon>Dendryphion</taxon>
    </lineage>
</organism>
<comment type="caution">
    <text evidence="3">The sequence shown here is derived from an EMBL/GenBank/DDBJ whole genome shotgun (WGS) entry which is preliminary data.</text>
</comment>
<feature type="compositionally biased region" description="Polar residues" evidence="1">
    <location>
        <begin position="48"/>
        <end position="57"/>
    </location>
</feature>
<proteinExistence type="predicted"/>
<accession>A0A9P9CXF2</accession>
<name>A0A9P9CXF2_9PLEO</name>
<sequence>MRSLLLTIALLVAFLSKIAVADIEYLDHIRPRLFPHSISLDHSRRPYRSQQSDSLSHPATDDNVEPPDSSIAPGRLQSRRECLARPNSRCSISSGSEKRLHSCLRMRSDSLHRARLPASST</sequence>
<keyword evidence="4" id="KW-1185">Reference proteome</keyword>
<feature type="signal peptide" evidence="2">
    <location>
        <begin position="1"/>
        <end position="21"/>
    </location>
</feature>
<evidence type="ECO:0000256" key="2">
    <source>
        <dbReference type="SAM" id="SignalP"/>
    </source>
</evidence>
<gene>
    <name evidence="3" type="ORF">B0J11DRAFT_240140</name>
</gene>
<dbReference type="AlphaFoldDB" id="A0A9P9CXF2"/>
<evidence type="ECO:0000256" key="1">
    <source>
        <dbReference type="SAM" id="MobiDB-lite"/>
    </source>
</evidence>
<protein>
    <submittedName>
        <fullName evidence="3">Uncharacterized protein</fullName>
    </submittedName>
</protein>
<feature type="chain" id="PRO_5040333590" evidence="2">
    <location>
        <begin position="22"/>
        <end position="121"/>
    </location>
</feature>
<evidence type="ECO:0000313" key="4">
    <source>
        <dbReference type="Proteomes" id="UP000700596"/>
    </source>
</evidence>
<evidence type="ECO:0000313" key="3">
    <source>
        <dbReference type="EMBL" id="KAH7108850.1"/>
    </source>
</evidence>
<dbReference type="EMBL" id="JAGMWT010000035">
    <property type="protein sequence ID" value="KAH7108850.1"/>
    <property type="molecule type" value="Genomic_DNA"/>
</dbReference>
<feature type="region of interest" description="Disordered" evidence="1">
    <location>
        <begin position="40"/>
        <end position="80"/>
    </location>
</feature>
<dbReference type="Proteomes" id="UP000700596">
    <property type="component" value="Unassembled WGS sequence"/>
</dbReference>
<keyword evidence="2" id="KW-0732">Signal</keyword>